<dbReference type="Proteomes" id="UP000670092">
    <property type="component" value="Unassembled WGS sequence"/>
</dbReference>
<sequence length="61" mass="7201">MSAGTRHHSTAEKEKSCAVHDIYIYVYLKSVLRNLYNRFRPWYYYSPSSKGRRKKGSGRLS</sequence>
<reference evidence="1 2" key="1">
    <citation type="submission" date="2021-01" db="EMBL/GenBank/DDBJ databases">
        <title>Chromosome-level genome assembly of a human fungal pathogen reveals clustering of transcriptionally co-regulated genes.</title>
        <authorList>
            <person name="Voorhies M."/>
            <person name="Cohen S."/>
            <person name="Shea T.P."/>
            <person name="Petrus S."/>
            <person name="Munoz J.F."/>
            <person name="Poplawski S."/>
            <person name="Goldman W.E."/>
            <person name="Michael T."/>
            <person name="Cuomo C.A."/>
            <person name="Sil A."/>
            <person name="Beyhan S."/>
        </authorList>
    </citation>
    <scope>NUCLEOTIDE SEQUENCE [LARGE SCALE GENOMIC DNA]</scope>
    <source>
        <strain evidence="1 2">G184AR</strain>
    </source>
</reference>
<gene>
    <name evidence="1" type="ORF">I7I52_03028</name>
</gene>
<proteinExistence type="predicted"/>
<name>A0A8H7ZA81_AJECA</name>
<protein>
    <submittedName>
        <fullName evidence="1">Uncharacterized protein</fullName>
    </submittedName>
</protein>
<dbReference type="EMBL" id="JAEVHI010000001">
    <property type="protein sequence ID" value="KAG5304632.1"/>
    <property type="molecule type" value="Genomic_DNA"/>
</dbReference>
<evidence type="ECO:0000313" key="1">
    <source>
        <dbReference type="EMBL" id="KAG5304632.1"/>
    </source>
</evidence>
<comment type="caution">
    <text evidence="1">The sequence shown here is derived from an EMBL/GenBank/DDBJ whole genome shotgun (WGS) entry which is preliminary data.</text>
</comment>
<evidence type="ECO:0000313" key="2">
    <source>
        <dbReference type="Proteomes" id="UP000670092"/>
    </source>
</evidence>
<organism evidence="1 2">
    <name type="scientific">Ajellomyces capsulatus</name>
    <name type="common">Darling's disease fungus</name>
    <name type="synonym">Histoplasma capsulatum</name>
    <dbReference type="NCBI Taxonomy" id="5037"/>
    <lineage>
        <taxon>Eukaryota</taxon>
        <taxon>Fungi</taxon>
        <taxon>Dikarya</taxon>
        <taxon>Ascomycota</taxon>
        <taxon>Pezizomycotina</taxon>
        <taxon>Eurotiomycetes</taxon>
        <taxon>Eurotiomycetidae</taxon>
        <taxon>Onygenales</taxon>
        <taxon>Ajellomycetaceae</taxon>
        <taxon>Histoplasma</taxon>
    </lineage>
</organism>
<accession>A0A8H7ZA81</accession>
<dbReference type="VEuPathDB" id="FungiDB:I7I52_03028"/>
<dbReference type="AlphaFoldDB" id="A0A8H7ZA81"/>